<evidence type="ECO:0000256" key="1">
    <source>
        <dbReference type="SAM" id="MobiDB-lite"/>
    </source>
</evidence>
<accession>A0AAV4B0Z0</accession>
<protein>
    <submittedName>
        <fullName evidence="2">Uncharacterized protein</fullName>
    </submittedName>
</protein>
<dbReference type="EMBL" id="BLXT01004481">
    <property type="protein sequence ID" value="GFO13192.1"/>
    <property type="molecule type" value="Genomic_DNA"/>
</dbReference>
<feature type="region of interest" description="Disordered" evidence="1">
    <location>
        <begin position="51"/>
        <end position="71"/>
    </location>
</feature>
<evidence type="ECO:0000313" key="3">
    <source>
        <dbReference type="Proteomes" id="UP000735302"/>
    </source>
</evidence>
<dbReference type="AlphaFoldDB" id="A0AAV4B0Z0"/>
<evidence type="ECO:0000313" key="2">
    <source>
        <dbReference type="EMBL" id="GFO13192.1"/>
    </source>
</evidence>
<sequence>MIRDEAKLLQQGNRAPGGFEGEAMSDFCIDNQCPSTLGSFLGTVAKSVRKGRHSLGKKKKRLRAHNSKACVQNRWSRGTPRNRVFGMARSLSSFLEF</sequence>
<reference evidence="2 3" key="1">
    <citation type="journal article" date="2021" name="Elife">
        <title>Chloroplast acquisition without the gene transfer in kleptoplastic sea slugs, Plakobranchus ocellatus.</title>
        <authorList>
            <person name="Maeda T."/>
            <person name="Takahashi S."/>
            <person name="Yoshida T."/>
            <person name="Shimamura S."/>
            <person name="Takaki Y."/>
            <person name="Nagai Y."/>
            <person name="Toyoda A."/>
            <person name="Suzuki Y."/>
            <person name="Arimoto A."/>
            <person name="Ishii H."/>
            <person name="Satoh N."/>
            <person name="Nishiyama T."/>
            <person name="Hasebe M."/>
            <person name="Maruyama T."/>
            <person name="Minagawa J."/>
            <person name="Obokata J."/>
            <person name="Shigenobu S."/>
        </authorList>
    </citation>
    <scope>NUCLEOTIDE SEQUENCE [LARGE SCALE GENOMIC DNA]</scope>
</reference>
<gene>
    <name evidence="2" type="ORF">PoB_003969700</name>
</gene>
<feature type="compositionally biased region" description="Basic residues" evidence="1">
    <location>
        <begin position="51"/>
        <end position="66"/>
    </location>
</feature>
<proteinExistence type="predicted"/>
<dbReference type="Proteomes" id="UP000735302">
    <property type="component" value="Unassembled WGS sequence"/>
</dbReference>
<comment type="caution">
    <text evidence="2">The sequence shown here is derived from an EMBL/GenBank/DDBJ whole genome shotgun (WGS) entry which is preliminary data.</text>
</comment>
<organism evidence="2 3">
    <name type="scientific">Plakobranchus ocellatus</name>
    <dbReference type="NCBI Taxonomy" id="259542"/>
    <lineage>
        <taxon>Eukaryota</taxon>
        <taxon>Metazoa</taxon>
        <taxon>Spiralia</taxon>
        <taxon>Lophotrochozoa</taxon>
        <taxon>Mollusca</taxon>
        <taxon>Gastropoda</taxon>
        <taxon>Heterobranchia</taxon>
        <taxon>Euthyneura</taxon>
        <taxon>Panpulmonata</taxon>
        <taxon>Sacoglossa</taxon>
        <taxon>Placobranchoidea</taxon>
        <taxon>Plakobranchidae</taxon>
        <taxon>Plakobranchus</taxon>
    </lineage>
</organism>
<keyword evidence="3" id="KW-1185">Reference proteome</keyword>
<name>A0AAV4B0Z0_9GAST</name>